<evidence type="ECO:0000313" key="3">
    <source>
        <dbReference type="Proteomes" id="UP000265520"/>
    </source>
</evidence>
<keyword evidence="3" id="KW-1185">Reference proteome</keyword>
<dbReference type="AlphaFoldDB" id="A0A392QP98"/>
<dbReference type="Proteomes" id="UP000265520">
    <property type="component" value="Unassembled WGS sequence"/>
</dbReference>
<dbReference type="EMBL" id="LXQA010151958">
    <property type="protein sequence ID" value="MCI26223.1"/>
    <property type="molecule type" value="Genomic_DNA"/>
</dbReference>
<keyword evidence="2" id="KW-0030">Aminoacyl-tRNA synthetase</keyword>
<dbReference type="PANTHER" id="PTHR14296">
    <property type="entry name" value="REMODELING AND SPACING FACTOR 1"/>
    <property type="match status" value="1"/>
</dbReference>
<accession>A0A392QP98</accession>
<dbReference type="GO" id="GO:0006355">
    <property type="term" value="P:regulation of DNA-templated transcription"/>
    <property type="evidence" value="ECO:0007669"/>
    <property type="project" value="InterPro"/>
</dbReference>
<proteinExistence type="predicted"/>
<comment type="caution">
    <text evidence="2">The sequence shown here is derived from an EMBL/GenBank/DDBJ whole genome shotgun (WGS) entry which is preliminary data.</text>
</comment>
<organism evidence="2 3">
    <name type="scientific">Trifolium medium</name>
    <dbReference type="NCBI Taxonomy" id="97028"/>
    <lineage>
        <taxon>Eukaryota</taxon>
        <taxon>Viridiplantae</taxon>
        <taxon>Streptophyta</taxon>
        <taxon>Embryophyta</taxon>
        <taxon>Tracheophyta</taxon>
        <taxon>Spermatophyta</taxon>
        <taxon>Magnoliopsida</taxon>
        <taxon>eudicotyledons</taxon>
        <taxon>Gunneridae</taxon>
        <taxon>Pentapetalae</taxon>
        <taxon>rosids</taxon>
        <taxon>fabids</taxon>
        <taxon>Fabales</taxon>
        <taxon>Fabaceae</taxon>
        <taxon>Papilionoideae</taxon>
        <taxon>50 kb inversion clade</taxon>
        <taxon>NPAAA clade</taxon>
        <taxon>Hologalegina</taxon>
        <taxon>IRL clade</taxon>
        <taxon>Trifolieae</taxon>
        <taxon>Trifolium</taxon>
    </lineage>
</organism>
<evidence type="ECO:0000256" key="1">
    <source>
        <dbReference type="SAM" id="MobiDB-lite"/>
    </source>
</evidence>
<feature type="compositionally biased region" description="Polar residues" evidence="1">
    <location>
        <begin position="1"/>
        <end position="20"/>
    </location>
</feature>
<evidence type="ECO:0000313" key="2">
    <source>
        <dbReference type="EMBL" id="MCI26223.1"/>
    </source>
</evidence>
<sequence>MSHGSSSPVPADRSSPSPEQDSQKEEQQPPAAAPLPPTTRSNRPSRACTIRAASRLYTSQPLPRWNLRSMWELASVLNFLNLFRPLLNISLEFSAEEFETALL</sequence>
<name>A0A392QP98_9FABA</name>
<protein>
    <submittedName>
        <fullName evidence="2">Aminoacyl-tRNA synthetase</fullName>
    </submittedName>
</protein>
<dbReference type="InterPro" id="IPR028938">
    <property type="entry name" value="Rsf1-like"/>
</dbReference>
<reference evidence="2 3" key="1">
    <citation type="journal article" date="2018" name="Front. Plant Sci.">
        <title>Red Clover (Trifolium pratense) and Zigzag Clover (T. medium) - A Picture of Genomic Similarities and Differences.</title>
        <authorList>
            <person name="Dluhosova J."/>
            <person name="Istvanek J."/>
            <person name="Nedelnik J."/>
            <person name="Repkova J."/>
        </authorList>
    </citation>
    <scope>NUCLEOTIDE SEQUENCE [LARGE SCALE GENOMIC DNA]</scope>
    <source>
        <strain evidence="3">cv. 10/8</strain>
        <tissue evidence="2">Leaf</tissue>
    </source>
</reference>
<dbReference type="PANTHER" id="PTHR14296:SF3">
    <property type="entry name" value="DIKAR, ISOFORM F"/>
    <property type="match status" value="1"/>
</dbReference>
<dbReference type="GO" id="GO:0031213">
    <property type="term" value="C:RSF complex"/>
    <property type="evidence" value="ECO:0007669"/>
    <property type="project" value="InterPro"/>
</dbReference>
<feature type="region of interest" description="Disordered" evidence="1">
    <location>
        <begin position="1"/>
        <end position="46"/>
    </location>
</feature>
<dbReference type="GO" id="GO:0004812">
    <property type="term" value="F:aminoacyl-tRNA ligase activity"/>
    <property type="evidence" value="ECO:0007669"/>
    <property type="project" value="UniProtKB-KW"/>
</dbReference>
<feature type="non-terminal residue" evidence="2">
    <location>
        <position position="103"/>
    </location>
</feature>
<keyword evidence="2" id="KW-0436">Ligase</keyword>